<dbReference type="InterPro" id="IPR053234">
    <property type="entry name" value="RPM1_Interactor"/>
</dbReference>
<comment type="caution">
    <text evidence="2">The sequence shown here is derived from an EMBL/GenBank/DDBJ whole genome shotgun (WGS) entry which is preliminary data.</text>
</comment>
<feature type="compositionally biased region" description="Low complexity" evidence="1">
    <location>
        <begin position="1"/>
        <end position="13"/>
    </location>
</feature>
<evidence type="ECO:0000256" key="1">
    <source>
        <dbReference type="SAM" id="MobiDB-lite"/>
    </source>
</evidence>
<sequence>MAGDGVAAVAVDSPPSPSYSEEEEEYERSHKSKLREMIRLLKCPGGDVGGEEEDGRDPFGEGEPEEVKTLVDLSRKLSLSGGGEARGDAALQQQQQEIESDAEDEVFIVGETGEVALRDFPHSRHLCSKFPFSKTPHESYCDQCYCYVCDIPAPCGLWKESSDGHCNATEQDDMWKNLRKAKSSDSQAKILPTSGC</sequence>
<feature type="compositionally biased region" description="Acidic residues" evidence="1">
    <location>
        <begin position="49"/>
        <end position="64"/>
    </location>
</feature>
<dbReference type="PANTHER" id="PTHR33443">
    <property type="entry name" value="ZGC:112980"/>
    <property type="match status" value="1"/>
</dbReference>
<dbReference type="Proteomes" id="UP000652761">
    <property type="component" value="Unassembled WGS sequence"/>
</dbReference>
<dbReference type="PANTHER" id="PTHR33443:SF30">
    <property type="entry name" value="SARCOSINE DEHYDROGENASE-2C PROTEIN"/>
    <property type="match status" value="1"/>
</dbReference>
<feature type="region of interest" description="Disordered" evidence="1">
    <location>
        <begin position="43"/>
        <end position="65"/>
    </location>
</feature>
<proteinExistence type="predicted"/>
<gene>
    <name evidence="2" type="ORF">Taro_021455</name>
</gene>
<keyword evidence="3" id="KW-1185">Reference proteome</keyword>
<evidence type="ECO:0000313" key="3">
    <source>
        <dbReference type="Proteomes" id="UP000652761"/>
    </source>
</evidence>
<dbReference type="OrthoDB" id="266020at2759"/>
<feature type="region of interest" description="Disordered" evidence="1">
    <location>
        <begin position="1"/>
        <end position="31"/>
    </location>
</feature>
<name>A0A843V2H8_COLES</name>
<dbReference type="EMBL" id="NMUH01001098">
    <property type="protein sequence ID" value="MQL88887.1"/>
    <property type="molecule type" value="Genomic_DNA"/>
</dbReference>
<accession>A0A843V2H8</accession>
<protein>
    <submittedName>
        <fullName evidence="2">Uncharacterized protein</fullName>
    </submittedName>
</protein>
<dbReference type="AlphaFoldDB" id="A0A843V2H8"/>
<reference evidence="2" key="1">
    <citation type="submission" date="2017-07" db="EMBL/GenBank/DDBJ databases">
        <title>Taro Niue Genome Assembly and Annotation.</title>
        <authorList>
            <person name="Atibalentja N."/>
            <person name="Keating K."/>
            <person name="Fields C.J."/>
        </authorList>
    </citation>
    <scope>NUCLEOTIDE SEQUENCE</scope>
    <source>
        <strain evidence="2">Niue_2</strain>
        <tissue evidence="2">Leaf</tissue>
    </source>
</reference>
<evidence type="ECO:0000313" key="2">
    <source>
        <dbReference type="EMBL" id="MQL88887.1"/>
    </source>
</evidence>
<organism evidence="2 3">
    <name type="scientific">Colocasia esculenta</name>
    <name type="common">Wild taro</name>
    <name type="synonym">Arum esculentum</name>
    <dbReference type="NCBI Taxonomy" id="4460"/>
    <lineage>
        <taxon>Eukaryota</taxon>
        <taxon>Viridiplantae</taxon>
        <taxon>Streptophyta</taxon>
        <taxon>Embryophyta</taxon>
        <taxon>Tracheophyta</taxon>
        <taxon>Spermatophyta</taxon>
        <taxon>Magnoliopsida</taxon>
        <taxon>Liliopsida</taxon>
        <taxon>Araceae</taxon>
        <taxon>Aroideae</taxon>
        <taxon>Colocasieae</taxon>
        <taxon>Colocasia</taxon>
    </lineage>
</organism>